<evidence type="ECO:0000256" key="6">
    <source>
        <dbReference type="ARBA" id="ARBA00023136"/>
    </source>
</evidence>
<evidence type="ECO:0000313" key="9">
    <source>
        <dbReference type="EMBL" id="CAE7584315.1"/>
    </source>
</evidence>
<accession>A0A812UQT2</accession>
<feature type="transmembrane region" description="Helical" evidence="8">
    <location>
        <begin position="370"/>
        <end position="389"/>
    </location>
</feature>
<keyword evidence="3" id="KW-0808">Transferase</keyword>
<dbReference type="Pfam" id="PF03982">
    <property type="entry name" value="DAGAT"/>
    <property type="match status" value="1"/>
</dbReference>
<feature type="transmembrane region" description="Helical" evidence="8">
    <location>
        <begin position="624"/>
        <end position="646"/>
    </location>
</feature>
<evidence type="ECO:0000256" key="5">
    <source>
        <dbReference type="ARBA" id="ARBA00022989"/>
    </source>
</evidence>
<dbReference type="InterPro" id="IPR007130">
    <property type="entry name" value="DAGAT"/>
</dbReference>
<evidence type="ECO:0000256" key="7">
    <source>
        <dbReference type="ARBA" id="ARBA00023315"/>
    </source>
</evidence>
<protein>
    <submittedName>
        <fullName evidence="9">Dgat2 protein</fullName>
    </submittedName>
</protein>
<keyword evidence="7" id="KW-0012">Acyltransferase</keyword>
<feature type="transmembrane region" description="Helical" evidence="8">
    <location>
        <begin position="540"/>
        <end position="569"/>
    </location>
</feature>
<feature type="transmembrane region" description="Helical" evidence="8">
    <location>
        <begin position="590"/>
        <end position="609"/>
    </location>
</feature>
<evidence type="ECO:0000256" key="4">
    <source>
        <dbReference type="ARBA" id="ARBA00022692"/>
    </source>
</evidence>
<keyword evidence="5 8" id="KW-1133">Transmembrane helix</keyword>
<feature type="transmembrane region" description="Helical" evidence="8">
    <location>
        <begin position="443"/>
        <end position="466"/>
    </location>
</feature>
<dbReference type="Pfam" id="PF03619">
    <property type="entry name" value="Solute_trans_a"/>
    <property type="match status" value="1"/>
</dbReference>
<comment type="caution">
    <text evidence="9">The sequence shown here is derived from an EMBL/GenBank/DDBJ whole genome shotgun (WGS) entry which is preliminary data.</text>
</comment>
<dbReference type="OrthoDB" id="264532at2759"/>
<dbReference type="SMART" id="SM01417">
    <property type="entry name" value="Solute_trans_a"/>
    <property type="match status" value="1"/>
</dbReference>
<evidence type="ECO:0000256" key="2">
    <source>
        <dbReference type="ARBA" id="ARBA00005420"/>
    </source>
</evidence>
<keyword evidence="10" id="KW-1185">Reference proteome</keyword>
<name>A0A812UQT2_9DINO</name>
<keyword evidence="4 8" id="KW-0812">Transmembrane</keyword>
<dbReference type="PANTHER" id="PTHR23423">
    <property type="entry name" value="ORGANIC SOLUTE TRANSPORTER-RELATED"/>
    <property type="match status" value="1"/>
</dbReference>
<feature type="transmembrane region" description="Helical" evidence="8">
    <location>
        <begin position="420"/>
        <end position="437"/>
    </location>
</feature>
<dbReference type="GO" id="GO:0008374">
    <property type="term" value="F:O-acyltransferase activity"/>
    <property type="evidence" value="ECO:0007669"/>
    <property type="project" value="InterPro"/>
</dbReference>
<dbReference type="EMBL" id="CAJNDS010002750">
    <property type="protein sequence ID" value="CAE7584315.1"/>
    <property type="molecule type" value="Genomic_DNA"/>
</dbReference>
<evidence type="ECO:0000256" key="3">
    <source>
        <dbReference type="ARBA" id="ARBA00022679"/>
    </source>
</evidence>
<dbReference type="AlphaFoldDB" id="A0A812UQT2"/>
<evidence type="ECO:0000256" key="1">
    <source>
        <dbReference type="ARBA" id="ARBA00004141"/>
    </source>
</evidence>
<comment type="subcellular location">
    <subcellularLocation>
        <location evidence="1">Membrane</location>
        <topology evidence="1">Multi-pass membrane protein</topology>
    </subcellularLocation>
</comment>
<feature type="transmembrane region" description="Helical" evidence="8">
    <location>
        <begin position="25"/>
        <end position="47"/>
    </location>
</feature>
<dbReference type="GO" id="GO:0016020">
    <property type="term" value="C:membrane"/>
    <property type="evidence" value="ECO:0007669"/>
    <property type="project" value="UniProtKB-SubCell"/>
</dbReference>
<evidence type="ECO:0000313" key="10">
    <source>
        <dbReference type="Proteomes" id="UP000604046"/>
    </source>
</evidence>
<gene>
    <name evidence="9" type="primary">dgat2</name>
    <name evidence="9" type="ORF">SNAT2548_LOCUS33325</name>
</gene>
<comment type="similarity">
    <text evidence="2">Belongs to the diacylglycerol acyltransferase family.</text>
</comment>
<feature type="transmembrane region" description="Helical" evidence="8">
    <location>
        <begin position="93"/>
        <end position="110"/>
    </location>
</feature>
<sequence>MPSKSESNGSDGKSSSKVKSWTKGLLAHLVIVPAWVIPPGLLLGSLLTAGAPFGAKGLVATMGAGVGLMAGPKSLRPVLCALVILLASRAKKGIAMAGAVFASFLTWLVTRSGTISPKPWLFNFVSTWAKDYYTETALRGALHDIRPTKSFFGFHPHGCLCAGFTINGTYNPDFMRAATRVAWLCDNNLRHKNPGFQLMSEAYLAEDRAIEACDAEGFKLQMSTGVNVAFIPGGFLDAVAFEFGKDVCVLRSKKGFIKYCLQFGYRAHPVYTFGECETLLGYQLNSSEVGESIVSALAHLPCTPSQLCGFTESFVRQQQGAMSSALLMAALFAGAVASNVHGEQATDATDATDATALYMYDDPPLLLRCLWIAGSVCAVLAIGISIYNIKQHAACAALQGFGQDELISSFGARASRIMKLLLMPLTFSVTAAVQMFLPGAAELLSLLRTCQLALSMNVIIELLFIFNGSQKQIVTRLPEEPIPVYGKPPLCCIFGWSCCAQKVQLGHLRFFVLGLQQFMVILPVVALIDSFNQSYAETGIFAKIDMACGLVVTLSTLFGMWCFKCLLPLMTESIQKRAASKSTLDAMEQFLLLQMLFSKVMDKIMPLILKTDLHANNWTMPNTLFLQVVAGFLTCVLQLYLAHLGLRAYEAGPAMYPPVNFATDLPPDTMAVLDMGGIDPDKKPKAVDTSSSEVRAASEHVNVCV</sequence>
<keyword evidence="6 8" id="KW-0472">Membrane</keyword>
<proteinExistence type="inferred from homology"/>
<reference evidence="9" key="1">
    <citation type="submission" date="2021-02" db="EMBL/GenBank/DDBJ databases">
        <authorList>
            <person name="Dougan E. K."/>
            <person name="Rhodes N."/>
            <person name="Thang M."/>
            <person name="Chan C."/>
        </authorList>
    </citation>
    <scope>NUCLEOTIDE SEQUENCE</scope>
</reference>
<feature type="transmembrane region" description="Helical" evidence="8">
    <location>
        <begin position="510"/>
        <end position="528"/>
    </location>
</feature>
<dbReference type="InterPro" id="IPR005178">
    <property type="entry name" value="Ostalpha/TMEM184C"/>
</dbReference>
<evidence type="ECO:0000256" key="8">
    <source>
        <dbReference type="SAM" id="Phobius"/>
    </source>
</evidence>
<organism evidence="9 10">
    <name type="scientific">Symbiodinium natans</name>
    <dbReference type="NCBI Taxonomy" id="878477"/>
    <lineage>
        <taxon>Eukaryota</taxon>
        <taxon>Sar</taxon>
        <taxon>Alveolata</taxon>
        <taxon>Dinophyceae</taxon>
        <taxon>Suessiales</taxon>
        <taxon>Symbiodiniaceae</taxon>
        <taxon>Symbiodinium</taxon>
    </lineage>
</organism>
<dbReference type="Proteomes" id="UP000604046">
    <property type="component" value="Unassembled WGS sequence"/>
</dbReference>